<feature type="repeat" description="ANK" evidence="3">
    <location>
        <begin position="17"/>
        <end position="49"/>
    </location>
</feature>
<evidence type="ECO:0000256" key="3">
    <source>
        <dbReference type="PROSITE-ProRule" id="PRU00023"/>
    </source>
</evidence>
<dbReference type="PROSITE" id="PS50297">
    <property type="entry name" value="ANK_REP_REGION"/>
    <property type="match status" value="2"/>
</dbReference>
<evidence type="ECO:0000256" key="1">
    <source>
        <dbReference type="ARBA" id="ARBA00022737"/>
    </source>
</evidence>
<name>A0ABR0SHJ0_9HYPO</name>
<dbReference type="SMART" id="SM00248">
    <property type="entry name" value="ANK"/>
    <property type="match status" value="2"/>
</dbReference>
<feature type="repeat" description="ANK" evidence="3">
    <location>
        <begin position="50"/>
        <end position="70"/>
    </location>
</feature>
<dbReference type="SUPFAM" id="SSF48403">
    <property type="entry name" value="Ankyrin repeat"/>
    <property type="match status" value="1"/>
</dbReference>
<evidence type="ECO:0000256" key="2">
    <source>
        <dbReference type="ARBA" id="ARBA00023043"/>
    </source>
</evidence>
<dbReference type="Proteomes" id="UP001338125">
    <property type="component" value="Unassembled WGS sequence"/>
</dbReference>
<sequence>MEFLIKKGANVKAECNNGRTALSYAAEQGYGNVVRSLLEHGTNASTKDNDGKTPLGYATEKGHNEIIEMLGGYEEEAL</sequence>
<dbReference type="Pfam" id="PF12796">
    <property type="entry name" value="Ank_2"/>
    <property type="match status" value="1"/>
</dbReference>
<organism evidence="4 5">
    <name type="scientific">Cladobotryum mycophilum</name>
    <dbReference type="NCBI Taxonomy" id="491253"/>
    <lineage>
        <taxon>Eukaryota</taxon>
        <taxon>Fungi</taxon>
        <taxon>Dikarya</taxon>
        <taxon>Ascomycota</taxon>
        <taxon>Pezizomycotina</taxon>
        <taxon>Sordariomycetes</taxon>
        <taxon>Hypocreomycetidae</taxon>
        <taxon>Hypocreales</taxon>
        <taxon>Hypocreaceae</taxon>
        <taxon>Cladobotryum</taxon>
    </lineage>
</organism>
<proteinExistence type="predicted"/>
<dbReference type="InterPro" id="IPR002110">
    <property type="entry name" value="Ankyrin_rpt"/>
</dbReference>
<evidence type="ECO:0000313" key="4">
    <source>
        <dbReference type="EMBL" id="KAK5991307.1"/>
    </source>
</evidence>
<dbReference type="InterPro" id="IPR036770">
    <property type="entry name" value="Ankyrin_rpt-contain_sf"/>
</dbReference>
<dbReference type="EMBL" id="JAVFKD010000014">
    <property type="protein sequence ID" value="KAK5991307.1"/>
    <property type="molecule type" value="Genomic_DNA"/>
</dbReference>
<protein>
    <submittedName>
        <fullName evidence="4">Ankyrin-2</fullName>
    </submittedName>
</protein>
<evidence type="ECO:0000313" key="5">
    <source>
        <dbReference type="Proteomes" id="UP001338125"/>
    </source>
</evidence>
<gene>
    <name evidence="4" type="ORF">PT974_09587</name>
</gene>
<dbReference type="InterPro" id="IPR051637">
    <property type="entry name" value="Ank_repeat_dom-contain_49"/>
</dbReference>
<dbReference type="PANTHER" id="PTHR24180">
    <property type="entry name" value="CYCLIN-DEPENDENT KINASE INHIBITOR 2C-RELATED"/>
    <property type="match status" value="1"/>
</dbReference>
<keyword evidence="1" id="KW-0677">Repeat</keyword>
<comment type="caution">
    <text evidence="4">The sequence shown here is derived from an EMBL/GenBank/DDBJ whole genome shotgun (WGS) entry which is preliminary data.</text>
</comment>
<dbReference type="PROSITE" id="PS50088">
    <property type="entry name" value="ANK_REPEAT"/>
    <property type="match status" value="2"/>
</dbReference>
<keyword evidence="5" id="KW-1185">Reference proteome</keyword>
<dbReference type="Gene3D" id="1.25.40.20">
    <property type="entry name" value="Ankyrin repeat-containing domain"/>
    <property type="match status" value="1"/>
</dbReference>
<reference evidence="4 5" key="1">
    <citation type="submission" date="2024-01" db="EMBL/GenBank/DDBJ databases">
        <title>Complete genome of Cladobotryum mycophilum ATHUM6906.</title>
        <authorList>
            <person name="Christinaki A.C."/>
            <person name="Myridakis A.I."/>
            <person name="Kouvelis V.N."/>
        </authorList>
    </citation>
    <scope>NUCLEOTIDE SEQUENCE [LARGE SCALE GENOMIC DNA]</scope>
    <source>
        <strain evidence="4 5">ATHUM6906</strain>
    </source>
</reference>
<keyword evidence="2 3" id="KW-0040">ANK repeat</keyword>
<accession>A0ABR0SHJ0</accession>
<dbReference type="PANTHER" id="PTHR24180:SF45">
    <property type="entry name" value="POLY [ADP-RIBOSE] POLYMERASE TANKYRASE"/>
    <property type="match status" value="1"/>
</dbReference>